<dbReference type="EMBL" id="BAAADO010000001">
    <property type="protein sequence ID" value="GAA0482071.1"/>
    <property type="molecule type" value="Genomic_DNA"/>
</dbReference>
<dbReference type="CDD" id="cd00685">
    <property type="entry name" value="Trans_IPPS_HT"/>
    <property type="match status" value="1"/>
</dbReference>
<evidence type="ECO:0000256" key="5">
    <source>
        <dbReference type="ARBA" id="ARBA00022842"/>
    </source>
</evidence>
<keyword evidence="3 7" id="KW-0808">Transferase</keyword>
<dbReference type="InterPro" id="IPR000092">
    <property type="entry name" value="Polyprenyl_synt"/>
</dbReference>
<evidence type="ECO:0000256" key="8">
    <source>
        <dbReference type="SAM" id="Coils"/>
    </source>
</evidence>
<dbReference type="SUPFAM" id="SSF48576">
    <property type="entry name" value="Terpenoid synthases"/>
    <property type="match status" value="1"/>
</dbReference>
<evidence type="ECO:0000256" key="1">
    <source>
        <dbReference type="ARBA" id="ARBA00001946"/>
    </source>
</evidence>
<dbReference type="InterPro" id="IPR033749">
    <property type="entry name" value="Polyprenyl_synt_CS"/>
</dbReference>
<evidence type="ECO:0000256" key="6">
    <source>
        <dbReference type="ARBA" id="ARBA00023229"/>
    </source>
</evidence>
<dbReference type="PROSITE" id="PS00444">
    <property type="entry name" value="POLYPRENYL_SYNTHASE_2"/>
    <property type="match status" value="1"/>
</dbReference>
<keyword evidence="5" id="KW-0460">Magnesium</keyword>
<evidence type="ECO:0000256" key="4">
    <source>
        <dbReference type="ARBA" id="ARBA00022723"/>
    </source>
</evidence>
<keyword evidence="8" id="KW-0175">Coiled coil</keyword>
<evidence type="ECO:0000256" key="3">
    <source>
        <dbReference type="ARBA" id="ARBA00022679"/>
    </source>
</evidence>
<dbReference type="Gene3D" id="1.10.600.10">
    <property type="entry name" value="Farnesyl Diphosphate Synthase"/>
    <property type="match status" value="1"/>
</dbReference>
<dbReference type="PROSITE" id="PS00723">
    <property type="entry name" value="POLYPRENYL_SYNTHASE_1"/>
    <property type="match status" value="1"/>
</dbReference>
<proteinExistence type="inferred from homology"/>
<comment type="similarity">
    <text evidence="2 7">Belongs to the FPP/GGPP synthase family.</text>
</comment>
<dbReference type="InterPro" id="IPR053378">
    <property type="entry name" value="Prenyl_diphosphate_synthase"/>
</dbReference>
<sequence>MVSQYINRYQAIFNEKLSEKLKSLQAPEKLKESMLYSIEAGGKRLRPFLMMAAFEAYSELDEKVYDPAIALEMVHTYSLVHDDLPAMDDDNYRRGQLTNHRKFDEATAILAGDALLTTAFQMIIGSANLSAEEKVFLSAELSEAAGAEGMVGGQILDLDAEDKSLTLDEINQIHLFKTGRLIRFAVRSGAYLAGATPPQLESLDEYATYLGLIFQIQDDILDIIGDEKKLGKPVGSDEKSKKSTYPGILGLDGAIKKKEELMEKAEQALKQANVKDRLLFDFVEFLGNREM</sequence>
<protein>
    <submittedName>
        <fullName evidence="9">(2E,6E)-farnesyl diphosphate synthase</fullName>
    </submittedName>
</protein>
<dbReference type="Pfam" id="PF00348">
    <property type="entry name" value="polyprenyl_synt"/>
    <property type="match status" value="1"/>
</dbReference>
<evidence type="ECO:0000256" key="7">
    <source>
        <dbReference type="RuleBase" id="RU004466"/>
    </source>
</evidence>
<comment type="cofactor">
    <cofactor evidence="1">
        <name>Mg(2+)</name>
        <dbReference type="ChEBI" id="CHEBI:18420"/>
    </cofactor>
</comment>
<gene>
    <name evidence="9" type="primary">ispA</name>
    <name evidence="9" type="ORF">GCM10008986_03620</name>
</gene>
<keyword evidence="6" id="KW-0414">Isoprene biosynthesis</keyword>
<dbReference type="SFLD" id="SFLDG01017">
    <property type="entry name" value="Polyprenyl_Transferase_Like"/>
    <property type="match status" value="1"/>
</dbReference>
<name>A0ABN1AQX5_9BACI</name>
<dbReference type="PANTHER" id="PTHR43281">
    <property type="entry name" value="FARNESYL DIPHOSPHATE SYNTHASE"/>
    <property type="match status" value="1"/>
</dbReference>
<keyword evidence="10" id="KW-1185">Reference proteome</keyword>
<evidence type="ECO:0000313" key="9">
    <source>
        <dbReference type="EMBL" id="GAA0482071.1"/>
    </source>
</evidence>
<dbReference type="SFLD" id="SFLDS00005">
    <property type="entry name" value="Isoprenoid_Synthase_Type_I"/>
    <property type="match status" value="1"/>
</dbReference>
<comment type="caution">
    <text evidence="9">The sequence shown here is derived from an EMBL/GenBank/DDBJ whole genome shotgun (WGS) entry which is preliminary data.</text>
</comment>
<dbReference type="InterPro" id="IPR008949">
    <property type="entry name" value="Isoprenoid_synthase_dom_sf"/>
</dbReference>
<accession>A0ABN1AQX5</accession>
<reference evidence="9 10" key="1">
    <citation type="journal article" date="2019" name="Int. J. Syst. Evol. Microbiol.">
        <title>The Global Catalogue of Microorganisms (GCM) 10K type strain sequencing project: providing services to taxonomists for standard genome sequencing and annotation.</title>
        <authorList>
            <consortium name="The Broad Institute Genomics Platform"/>
            <consortium name="The Broad Institute Genome Sequencing Center for Infectious Disease"/>
            <person name="Wu L."/>
            <person name="Ma J."/>
        </authorList>
    </citation>
    <scope>NUCLEOTIDE SEQUENCE [LARGE SCALE GENOMIC DNA]</scope>
    <source>
        <strain evidence="9 10">JCM 12389</strain>
    </source>
</reference>
<dbReference type="Proteomes" id="UP001500880">
    <property type="component" value="Unassembled WGS sequence"/>
</dbReference>
<dbReference type="RefSeq" id="WP_343836886.1">
    <property type="nucleotide sequence ID" value="NZ_BAAADO010000001.1"/>
</dbReference>
<evidence type="ECO:0000313" key="10">
    <source>
        <dbReference type="Proteomes" id="UP001500880"/>
    </source>
</evidence>
<feature type="coiled-coil region" evidence="8">
    <location>
        <begin position="248"/>
        <end position="275"/>
    </location>
</feature>
<dbReference type="NCBIfam" id="NF045485">
    <property type="entry name" value="FPPsyn"/>
    <property type="match status" value="1"/>
</dbReference>
<dbReference type="PANTHER" id="PTHR43281:SF1">
    <property type="entry name" value="FARNESYL DIPHOSPHATE SYNTHASE"/>
    <property type="match status" value="1"/>
</dbReference>
<organism evidence="9 10">
    <name type="scientific">Salinibacillus aidingensis</name>
    <dbReference type="NCBI Taxonomy" id="237684"/>
    <lineage>
        <taxon>Bacteria</taxon>
        <taxon>Bacillati</taxon>
        <taxon>Bacillota</taxon>
        <taxon>Bacilli</taxon>
        <taxon>Bacillales</taxon>
        <taxon>Bacillaceae</taxon>
        <taxon>Salinibacillus</taxon>
    </lineage>
</organism>
<evidence type="ECO:0000256" key="2">
    <source>
        <dbReference type="ARBA" id="ARBA00006706"/>
    </source>
</evidence>
<keyword evidence="4" id="KW-0479">Metal-binding</keyword>